<gene>
    <name evidence="1" type="ORF">HPB48_026263</name>
</gene>
<proteinExistence type="predicted"/>
<evidence type="ECO:0000313" key="2">
    <source>
        <dbReference type="Proteomes" id="UP000821853"/>
    </source>
</evidence>
<protein>
    <submittedName>
        <fullName evidence="1">Uncharacterized protein</fullName>
    </submittedName>
</protein>
<reference evidence="1 2" key="1">
    <citation type="journal article" date="2020" name="Cell">
        <title>Large-Scale Comparative Analyses of Tick Genomes Elucidate Their Genetic Diversity and Vector Capacities.</title>
        <authorList>
            <consortium name="Tick Genome and Microbiome Consortium (TIGMIC)"/>
            <person name="Jia N."/>
            <person name="Wang J."/>
            <person name="Shi W."/>
            <person name="Du L."/>
            <person name="Sun Y."/>
            <person name="Zhan W."/>
            <person name="Jiang J.F."/>
            <person name="Wang Q."/>
            <person name="Zhang B."/>
            <person name="Ji P."/>
            <person name="Bell-Sakyi L."/>
            <person name="Cui X.M."/>
            <person name="Yuan T.T."/>
            <person name="Jiang B.G."/>
            <person name="Yang W.F."/>
            <person name="Lam T.T."/>
            <person name="Chang Q.C."/>
            <person name="Ding S.J."/>
            <person name="Wang X.J."/>
            <person name="Zhu J.G."/>
            <person name="Ruan X.D."/>
            <person name="Zhao L."/>
            <person name="Wei J.T."/>
            <person name="Ye R.Z."/>
            <person name="Que T.C."/>
            <person name="Du C.H."/>
            <person name="Zhou Y.H."/>
            <person name="Cheng J.X."/>
            <person name="Dai P.F."/>
            <person name="Guo W.B."/>
            <person name="Han X.H."/>
            <person name="Huang E.J."/>
            <person name="Li L.F."/>
            <person name="Wei W."/>
            <person name="Gao Y.C."/>
            <person name="Liu J.Z."/>
            <person name="Shao H.Z."/>
            <person name="Wang X."/>
            <person name="Wang C.C."/>
            <person name="Yang T.C."/>
            <person name="Huo Q.B."/>
            <person name="Li W."/>
            <person name="Chen H.Y."/>
            <person name="Chen S.E."/>
            <person name="Zhou L.G."/>
            <person name="Ni X.B."/>
            <person name="Tian J.H."/>
            <person name="Sheng Y."/>
            <person name="Liu T."/>
            <person name="Pan Y.S."/>
            <person name="Xia L.Y."/>
            <person name="Li J."/>
            <person name="Zhao F."/>
            <person name="Cao W.C."/>
        </authorList>
    </citation>
    <scope>NUCLEOTIDE SEQUENCE [LARGE SCALE GENOMIC DNA]</scope>
    <source>
        <strain evidence="1">HaeL-2018</strain>
    </source>
</reference>
<comment type="caution">
    <text evidence="1">The sequence shown here is derived from an EMBL/GenBank/DDBJ whole genome shotgun (WGS) entry which is preliminary data.</text>
</comment>
<name>A0A9J6H953_HAELO</name>
<dbReference type="Proteomes" id="UP000821853">
    <property type="component" value="Unassembled WGS sequence"/>
</dbReference>
<sequence length="60" mass="6788">MAAANIEPTEDKKYTLRRSNDKNTIVISSPCIDWAKAYNEITPLTIEEHEHQTVAYATPP</sequence>
<evidence type="ECO:0000313" key="1">
    <source>
        <dbReference type="EMBL" id="KAH9384270.1"/>
    </source>
</evidence>
<dbReference type="EMBL" id="JABSTR010001965">
    <property type="protein sequence ID" value="KAH9384270.1"/>
    <property type="molecule type" value="Genomic_DNA"/>
</dbReference>
<dbReference type="VEuPathDB" id="VectorBase:HLOH_040330"/>
<organism evidence="1 2">
    <name type="scientific">Haemaphysalis longicornis</name>
    <name type="common">Bush tick</name>
    <dbReference type="NCBI Taxonomy" id="44386"/>
    <lineage>
        <taxon>Eukaryota</taxon>
        <taxon>Metazoa</taxon>
        <taxon>Ecdysozoa</taxon>
        <taxon>Arthropoda</taxon>
        <taxon>Chelicerata</taxon>
        <taxon>Arachnida</taxon>
        <taxon>Acari</taxon>
        <taxon>Parasitiformes</taxon>
        <taxon>Ixodida</taxon>
        <taxon>Ixodoidea</taxon>
        <taxon>Ixodidae</taxon>
        <taxon>Haemaphysalinae</taxon>
        <taxon>Haemaphysalis</taxon>
    </lineage>
</organism>
<dbReference type="AlphaFoldDB" id="A0A9J6H953"/>
<keyword evidence="2" id="KW-1185">Reference proteome</keyword>
<accession>A0A9J6H953</accession>